<evidence type="ECO:0000313" key="2">
    <source>
        <dbReference type="EMBL" id="AOW21451.1"/>
    </source>
</evidence>
<sequence>MNKNLYNIVKIVAAVIGVIGIIMLVRVVMAGDDVIKSDEAVQTSVVDPFVTFTRIVLILTTILAVVFSIWNLIKNPALLKRALLSLAVLGGLLAIAYFWSNGDAVTDKFGAIIKDGEAGPISRRVGTLIKYTYILGLIGLVCVLWGSFKGLFSNK</sequence>
<dbReference type="Proteomes" id="UP000176050">
    <property type="component" value="Chromosome"/>
</dbReference>
<dbReference type="STRING" id="1850246.LPB138_12520"/>
<feature type="transmembrane region" description="Helical" evidence="1">
    <location>
        <begin position="7"/>
        <end position="29"/>
    </location>
</feature>
<evidence type="ECO:0000256" key="1">
    <source>
        <dbReference type="SAM" id="Phobius"/>
    </source>
</evidence>
<keyword evidence="1" id="KW-1133">Transmembrane helix</keyword>
<keyword evidence="1" id="KW-0472">Membrane</keyword>
<dbReference type="OrthoDB" id="1202461at2"/>
<dbReference type="AlphaFoldDB" id="A0A1D8PA80"/>
<feature type="transmembrane region" description="Helical" evidence="1">
    <location>
        <begin position="131"/>
        <end position="152"/>
    </location>
</feature>
<dbReference type="EMBL" id="CP017478">
    <property type="protein sequence ID" value="AOW21451.1"/>
    <property type="molecule type" value="Genomic_DNA"/>
</dbReference>
<gene>
    <name evidence="2" type="ORF">LPB138_12520</name>
</gene>
<keyword evidence="1" id="KW-0812">Transmembrane</keyword>
<keyword evidence="3" id="KW-1185">Reference proteome</keyword>
<accession>A0A1D8PA80</accession>
<name>A0A1D8PA80_9FLAO</name>
<protein>
    <submittedName>
        <fullName evidence="2">Uncharacterized protein</fullName>
    </submittedName>
</protein>
<organism evidence="2 3">
    <name type="scientific">Urechidicola croceus</name>
    <dbReference type="NCBI Taxonomy" id="1850246"/>
    <lineage>
        <taxon>Bacteria</taxon>
        <taxon>Pseudomonadati</taxon>
        <taxon>Bacteroidota</taxon>
        <taxon>Flavobacteriia</taxon>
        <taxon>Flavobacteriales</taxon>
        <taxon>Flavobacteriaceae</taxon>
        <taxon>Urechidicola</taxon>
    </lineage>
</organism>
<feature type="transmembrane region" description="Helical" evidence="1">
    <location>
        <begin position="82"/>
        <end position="100"/>
    </location>
</feature>
<dbReference type="KEGG" id="lul:LPB138_12520"/>
<reference evidence="2 3" key="1">
    <citation type="submission" date="2016-10" db="EMBL/GenBank/DDBJ databases">
        <title>Lutibacter sp. LPB0138, isolated from marine gastropod.</title>
        <authorList>
            <person name="Kim E."/>
            <person name="Yi H."/>
        </authorList>
    </citation>
    <scope>NUCLEOTIDE SEQUENCE [LARGE SCALE GENOMIC DNA]</scope>
    <source>
        <strain evidence="2 3">LPB0138</strain>
    </source>
</reference>
<evidence type="ECO:0000313" key="3">
    <source>
        <dbReference type="Proteomes" id="UP000176050"/>
    </source>
</evidence>
<feature type="transmembrane region" description="Helical" evidence="1">
    <location>
        <begin position="49"/>
        <end position="70"/>
    </location>
</feature>
<proteinExistence type="predicted"/>
<dbReference type="RefSeq" id="WP_070237611.1">
    <property type="nucleotide sequence ID" value="NZ_CP017478.1"/>
</dbReference>